<reference evidence="1" key="1">
    <citation type="submission" date="2022-08" db="EMBL/GenBank/DDBJ databases">
        <title>Genome Sequence of Lecanicillium fungicola.</title>
        <authorList>
            <person name="Buettner E."/>
        </authorList>
    </citation>
    <scope>NUCLEOTIDE SEQUENCE</scope>
    <source>
        <strain evidence="1">Babe33</strain>
    </source>
</reference>
<protein>
    <submittedName>
        <fullName evidence="1">Uncharacterized protein</fullName>
    </submittedName>
</protein>
<sequence length="460" mass="51756">MQEGRRHGPKAGNRVRAWAPKVRTGCQTCRARHIKCDEQQPTCRRCLIAGYTCSGVLASQPKGLPRQGQSARDAAASTAFAPSDDQDHQAPARFSSASRALPAHRQRRVPIRKNQDATPVVEIRPPDWYYAEAVGYFNTCLLDKISKLEAIPIKYHWPLGKNEANYDAFIAFILAYRIATISQDRRSGLQPSEADHTFHLWERLYTCVSNQITRINHEIAHLGSNDVMKNRVLTRIQGIKESVLANSVGPPHNQIVGISGFTTEELLFFYGRILHPSFPCPTELFERIIETNNLRVKIYACPSYEDFAVALAILQRIDAFQPMEWTESFYDLPDIPEVPLMASIYQLAVGLFSLMALQRAGLGTMDKAERRSTLLGLLRAAWKLEHCRDALNWPLAVVGCALADGGTLSEKAFVCKCLEDAARHVFAVHPLVITSRLKRFWASGMVNWDRCWREPFPVVG</sequence>
<keyword evidence="2" id="KW-1185">Reference proteome</keyword>
<comment type="caution">
    <text evidence="1">The sequence shown here is derived from an EMBL/GenBank/DDBJ whole genome shotgun (WGS) entry which is preliminary data.</text>
</comment>
<dbReference type="Proteomes" id="UP001143910">
    <property type="component" value="Unassembled WGS sequence"/>
</dbReference>
<evidence type="ECO:0000313" key="2">
    <source>
        <dbReference type="Proteomes" id="UP001143910"/>
    </source>
</evidence>
<gene>
    <name evidence="1" type="ORF">NQ176_g4279</name>
</gene>
<proteinExistence type="predicted"/>
<organism evidence="1 2">
    <name type="scientific">Zarea fungicola</name>
    <dbReference type="NCBI Taxonomy" id="93591"/>
    <lineage>
        <taxon>Eukaryota</taxon>
        <taxon>Fungi</taxon>
        <taxon>Dikarya</taxon>
        <taxon>Ascomycota</taxon>
        <taxon>Pezizomycotina</taxon>
        <taxon>Sordariomycetes</taxon>
        <taxon>Hypocreomycetidae</taxon>
        <taxon>Hypocreales</taxon>
        <taxon>Cordycipitaceae</taxon>
        <taxon>Zarea</taxon>
    </lineage>
</organism>
<dbReference type="EMBL" id="JANJQO010000456">
    <property type="protein sequence ID" value="KAJ2977600.1"/>
    <property type="molecule type" value="Genomic_DNA"/>
</dbReference>
<name>A0ACC1NE49_9HYPO</name>
<evidence type="ECO:0000313" key="1">
    <source>
        <dbReference type="EMBL" id="KAJ2977600.1"/>
    </source>
</evidence>
<accession>A0ACC1NE49</accession>